<dbReference type="EMBL" id="VYXP01000005">
    <property type="protein sequence ID" value="KAA9131380.1"/>
    <property type="molecule type" value="Genomic_DNA"/>
</dbReference>
<keyword evidence="1" id="KW-0732">Signal</keyword>
<gene>
    <name evidence="3" type="ORF">F3N42_08645</name>
</gene>
<sequence length="254" mass="26804">MMNRLILAGTAALMMTASAVADVTSEERFTFTLEQGGRFGLDNINGDVTVTGGPGDTIEVLARKKANDQETLDGIEILVDEQFDSVRIETKHPEKKGFFGFGKSSNGAQVTYTVTVPSWAELDSIDSVNGGIRISGVDGPIEAETVNGGIEVEGASNDLDLETVNGSIEARLTVLTGSQDLDAESVNGKITLYLPESIDAYIKAETVNGGIDADDYGLKADKGFVGHDLEGEVGDGSARVKLSTVNGGIKLRRD</sequence>
<evidence type="ECO:0000259" key="2">
    <source>
        <dbReference type="Pfam" id="PF13349"/>
    </source>
</evidence>
<organism evidence="3 4">
    <name type="scientific">Marinihelvus fidelis</name>
    <dbReference type="NCBI Taxonomy" id="2613842"/>
    <lineage>
        <taxon>Bacteria</taxon>
        <taxon>Pseudomonadati</taxon>
        <taxon>Pseudomonadota</taxon>
        <taxon>Gammaproteobacteria</taxon>
        <taxon>Chromatiales</taxon>
        <taxon>Wenzhouxiangellaceae</taxon>
        <taxon>Marinihelvus</taxon>
    </lineage>
</organism>
<dbReference type="AlphaFoldDB" id="A0A5N0T8V8"/>
<feature type="chain" id="PRO_5024283159" evidence="1">
    <location>
        <begin position="22"/>
        <end position="254"/>
    </location>
</feature>
<evidence type="ECO:0000313" key="4">
    <source>
        <dbReference type="Proteomes" id="UP000325372"/>
    </source>
</evidence>
<evidence type="ECO:0000313" key="3">
    <source>
        <dbReference type="EMBL" id="KAA9131380.1"/>
    </source>
</evidence>
<proteinExistence type="predicted"/>
<evidence type="ECO:0000256" key="1">
    <source>
        <dbReference type="SAM" id="SignalP"/>
    </source>
</evidence>
<feature type="signal peptide" evidence="1">
    <location>
        <begin position="1"/>
        <end position="21"/>
    </location>
</feature>
<feature type="domain" description="DUF4097" evidence="2">
    <location>
        <begin position="141"/>
        <end position="251"/>
    </location>
</feature>
<name>A0A5N0T8V8_9GAMM</name>
<dbReference type="Proteomes" id="UP000325372">
    <property type="component" value="Unassembled WGS sequence"/>
</dbReference>
<accession>A0A5N0T8V8</accession>
<protein>
    <submittedName>
        <fullName evidence="3">DUF4097 domain-containing protein</fullName>
    </submittedName>
</protein>
<reference evidence="3 4" key="1">
    <citation type="submission" date="2019-09" db="EMBL/GenBank/DDBJ databases">
        <title>Wenzhouxiangella sp. Genome sequencing and assembly.</title>
        <authorList>
            <person name="Zhang R."/>
        </authorList>
    </citation>
    <scope>NUCLEOTIDE SEQUENCE [LARGE SCALE GENOMIC DNA]</scope>
    <source>
        <strain evidence="3 4">W260</strain>
    </source>
</reference>
<keyword evidence="4" id="KW-1185">Reference proteome</keyword>
<comment type="caution">
    <text evidence="3">The sequence shown here is derived from an EMBL/GenBank/DDBJ whole genome shotgun (WGS) entry which is preliminary data.</text>
</comment>
<dbReference type="Pfam" id="PF13349">
    <property type="entry name" value="DUF4097"/>
    <property type="match status" value="1"/>
</dbReference>
<dbReference type="InterPro" id="IPR025164">
    <property type="entry name" value="Toastrack_DUF4097"/>
</dbReference>